<reference evidence="3" key="1">
    <citation type="submission" date="2022-10" db="EMBL/GenBank/DDBJ databases">
        <title>Comparative genomic analysis of Cohnella hashimotonis sp. nov., isolated from the International Space Station.</title>
        <authorList>
            <person name="Simpson A."/>
            <person name="Venkateswaran K."/>
        </authorList>
    </citation>
    <scope>NUCLEOTIDE SEQUENCE</scope>
    <source>
        <strain evidence="3">DSM 28161</strain>
    </source>
</reference>
<keyword evidence="4" id="KW-1185">Reference proteome</keyword>
<name>A0A9X4L1L6_9BACL</name>
<evidence type="ECO:0000313" key="4">
    <source>
        <dbReference type="Proteomes" id="UP001153404"/>
    </source>
</evidence>
<protein>
    <submittedName>
        <fullName evidence="3">Glycosyltransferase</fullName>
        <ecNumber evidence="3">2.4.-.-</ecNumber>
    </submittedName>
</protein>
<dbReference type="Gene3D" id="3.90.550.10">
    <property type="entry name" value="Spore Coat Polysaccharide Biosynthesis Protein SpsA, Chain A"/>
    <property type="match status" value="1"/>
</dbReference>
<dbReference type="InterPro" id="IPR029044">
    <property type="entry name" value="Nucleotide-diphossugar_trans"/>
</dbReference>
<evidence type="ECO:0000256" key="1">
    <source>
        <dbReference type="ARBA" id="ARBA00006739"/>
    </source>
</evidence>
<keyword evidence="3" id="KW-0328">Glycosyltransferase</keyword>
<dbReference type="AlphaFoldDB" id="A0A9X4L1L6"/>
<proteinExistence type="inferred from homology"/>
<dbReference type="SUPFAM" id="SSF53448">
    <property type="entry name" value="Nucleotide-diphospho-sugar transferases"/>
    <property type="match status" value="1"/>
</dbReference>
<dbReference type="EMBL" id="JAPDIA010000007">
    <property type="protein sequence ID" value="MDG0811884.1"/>
    <property type="molecule type" value="Genomic_DNA"/>
</dbReference>
<organism evidence="3 4">
    <name type="scientific">Cohnella rhizosphaerae</name>
    <dbReference type="NCBI Taxonomy" id="1457232"/>
    <lineage>
        <taxon>Bacteria</taxon>
        <taxon>Bacillati</taxon>
        <taxon>Bacillota</taxon>
        <taxon>Bacilli</taxon>
        <taxon>Bacillales</taxon>
        <taxon>Paenibacillaceae</taxon>
        <taxon>Cohnella</taxon>
    </lineage>
</organism>
<dbReference type="GO" id="GO:0016758">
    <property type="term" value="F:hexosyltransferase activity"/>
    <property type="evidence" value="ECO:0007669"/>
    <property type="project" value="UniProtKB-ARBA"/>
</dbReference>
<evidence type="ECO:0000259" key="2">
    <source>
        <dbReference type="Pfam" id="PF00535"/>
    </source>
</evidence>
<gene>
    <name evidence="3" type="ORF">OMP40_22810</name>
</gene>
<sequence length="297" mass="34834">MQPLVSIIITAYNHEDYVGACLESMINQTYRNIELIVLNDGSKDRTHEVITAYEPKLAERFSKYTYIDKHNEGISVNFNKGIRMSSGDYIKTFASDDILLPQAIEHLVRFLEENSEFDVAYGDGYHILTKETDLTDFEFDEIQRFSNITELKSGYIYEHLLTMLPHMSTCTVLFRRKCFEEAGYYDESLSCEDMDLYLRYSREYQFGYIQQDIALHRIHGDNAGYNPAIMIPSLQKMLAKYDRIHFFRSLEERDQFIEILEWSQRVLEVIDYESRIPGKKGHRLGHRRLLSKIQGPG</sequence>
<keyword evidence="3" id="KW-0808">Transferase</keyword>
<evidence type="ECO:0000313" key="3">
    <source>
        <dbReference type="EMBL" id="MDG0811884.1"/>
    </source>
</evidence>
<dbReference type="RefSeq" id="WP_277534761.1">
    <property type="nucleotide sequence ID" value="NZ_JAPDIA010000007.1"/>
</dbReference>
<dbReference type="Proteomes" id="UP001153404">
    <property type="component" value="Unassembled WGS sequence"/>
</dbReference>
<dbReference type="InterPro" id="IPR001173">
    <property type="entry name" value="Glyco_trans_2-like"/>
</dbReference>
<accession>A0A9X4L1L6</accession>
<comment type="similarity">
    <text evidence="1">Belongs to the glycosyltransferase 2 family.</text>
</comment>
<dbReference type="PANTHER" id="PTHR22916">
    <property type="entry name" value="GLYCOSYLTRANSFERASE"/>
    <property type="match status" value="1"/>
</dbReference>
<dbReference type="Pfam" id="PF00535">
    <property type="entry name" value="Glycos_transf_2"/>
    <property type="match status" value="1"/>
</dbReference>
<comment type="caution">
    <text evidence="3">The sequence shown here is derived from an EMBL/GenBank/DDBJ whole genome shotgun (WGS) entry which is preliminary data.</text>
</comment>
<dbReference type="EC" id="2.4.-.-" evidence="3"/>
<dbReference type="PANTHER" id="PTHR22916:SF3">
    <property type="entry name" value="UDP-GLCNAC:BETAGAL BETA-1,3-N-ACETYLGLUCOSAMINYLTRANSFERASE-LIKE PROTEIN 1"/>
    <property type="match status" value="1"/>
</dbReference>
<feature type="domain" description="Glycosyltransferase 2-like" evidence="2">
    <location>
        <begin position="6"/>
        <end position="180"/>
    </location>
</feature>